<name>A0A2A6B9P9_PRIPA</name>
<evidence type="ECO:0000256" key="1">
    <source>
        <dbReference type="SAM" id="MobiDB-lite"/>
    </source>
</evidence>
<evidence type="ECO:0000313" key="3">
    <source>
        <dbReference type="Proteomes" id="UP000005239"/>
    </source>
</evidence>
<sequence length="304" mass="35903">MSFADDISSSYYSSSPEVINIEPAEYYRKQARPVHRVSCRHSLIKKSHAVPEIITLSDDEDEGPKEIQPVNTVTTDVNRRDGREEPPTICITPVQRHWEQRGEQIKHLEYTHRELEMEYDAEYIRPKDHTEAFFTYIQDEELFFICMPFATNPIYQEVTFPVNENVIRELYDKLPPRWVHCLPELRHREGFDQFARYFHYRGSGYRLSALMRRAFNVVVRNPNALRILEKIAHECVSEVVPNPNVDDDYCRIRKGRAARDAANEIDGSTPYGCRQPMRPRVLFREEGMEKQPVKRRRLDLEMLD</sequence>
<dbReference type="Proteomes" id="UP000005239">
    <property type="component" value="Unassembled WGS sequence"/>
</dbReference>
<dbReference type="EnsemblMetazoa" id="PPA31221.1">
    <property type="protein sequence ID" value="PPA31221.1"/>
    <property type="gene ID" value="WBGene00204086"/>
</dbReference>
<dbReference type="AlphaFoldDB" id="A0A2A6B9P9"/>
<gene>
    <name evidence="2" type="primary">WBGene00204086</name>
</gene>
<accession>A0A2A6B9P9</accession>
<protein>
    <submittedName>
        <fullName evidence="2">Uncharacterized protein</fullName>
    </submittedName>
</protein>
<reference evidence="2" key="2">
    <citation type="submission" date="2022-06" db="UniProtKB">
        <authorList>
            <consortium name="EnsemblMetazoa"/>
        </authorList>
    </citation>
    <scope>IDENTIFICATION</scope>
    <source>
        <strain evidence="2">PS312</strain>
    </source>
</reference>
<accession>A0A8R1YP13</accession>
<proteinExistence type="predicted"/>
<organism evidence="2 3">
    <name type="scientific">Pristionchus pacificus</name>
    <name type="common">Parasitic nematode worm</name>
    <dbReference type="NCBI Taxonomy" id="54126"/>
    <lineage>
        <taxon>Eukaryota</taxon>
        <taxon>Metazoa</taxon>
        <taxon>Ecdysozoa</taxon>
        <taxon>Nematoda</taxon>
        <taxon>Chromadorea</taxon>
        <taxon>Rhabditida</taxon>
        <taxon>Rhabditina</taxon>
        <taxon>Diplogasteromorpha</taxon>
        <taxon>Diplogasteroidea</taxon>
        <taxon>Neodiplogasteridae</taxon>
        <taxon>Pristionchus</taxon>
    </lineage>
</organism>
<evidence type="ECO:0000313" key="2">
    <source>
        <dbReference type="EnsemblMetazoa" id="PPA31221.1"/>
    </source>
</evidence>
<keyword evidence="3" id="KW-1185">Reference proteome</keyword>
<feature type="region of interest" description="Disordered" evidence="1">
    <location>
        <begin position="56"/>
        <end position="86"/>
    </location>
</feature>
<reference evidence="3" key="1">
    <citation type="journal article" date="2008" name="Nat. Genet.">
        <title>The Pristionchus pacificus genome provides a unique perspective on nematode lifestyle and parasitism.</title>
        <authorList>
            <person name="Dieterich C."/>
            <person name="Clifton S.W."/>
            <person name="Schuster L.N."/>
            <person name="Chinwalla A."/>
            <person name="Delehaunty K."/>
            <person name="Dinkelacker I."/>
            <person name="Fulton L."/>
            <person name="Fulton R."/>
            <person name="Godfrey J."/>
            <person name="Minx P."/>
            <person name="Mitreva M."/>
            <person name="Roeseler W."/>
            <person name="Tian H."/>
            <person name="Witte H."/>
            <person name="Yang S.P."/>
            <person name="Wilson R.K."/>
            <person name="Sommer R.J."/>
        </authorList>
    </citation>
    <scope>NUCLEOTIDE SEQUENCE [LARGE SCALE GENOMIC DNA]</scope>
    <source>
        <strain evidence="3">PS312</strain>
    </source>
</reference>
<feature type="compositionally biased region" description="Basic and acidic residues" evidence="1">
    <location>
        <begin position="77"/>
        <end position="86"/>
    </location>
</feature>